<dbReference type="Proteomes" id="UP001152607">
    <property type="component" value="Unassembled WGS sequence"/>
</dbReference>
<feature type="compositionally biased region" description="Low complexity" evidence="1">
    <location>
        <begin position="130"/>
        <end position="141"/>
    </location>
</feature>
<dbReference type="OrthoDB" id="74412at2759"/>
<feature type="compositionally biased region" description="Polar residues" evidence="1">
    <location>
        <begin position="897"/>
        <end position="910"/>
    </location>
</feature>
<comment type="caution">
    <text evidence="2">The sequence shown here is derived from an EMBL/GenBank/DDBJ whole genome shotgun (WGS) entry which is preliminary data.</text>
</comment>
<feature type="compositionally biased region" description="Polar residues" evidence="1">
    <location>
        <begin position="365"/>
        <end position="379"/>
    </location>
</feature>
<feature type="compositionally biased region" description="Polar residues" evidence="1">
    <location>
        <begin position="812"/>
        <end position="849"/>
    </location>
</feature>
<feature type="compositionally biased region" description="Polar residues" evidence="1">
    <location>
        <begin position="156"/>
        <end position="168"/>
    </location>
</feature>
<feature type="compositionally biased region" description="Polar residues" evidence="1">
    <location>
        <begin position="949"/>
        <end position="959"/>
    </location>
</feature>
<protein>
    <submittedName>
        <fullName evidence="2">Uncharacterized protein</fullName>
    </submittedName>
</protein>
<feature type="compositionally biased region" description="Basic and acidic residues" evidence="1">
    <location>
        <begin position="390"/>
        <end position="418"/>
    </location>
</feature>
<feature type="compositionally biased region" description="Polar residues" evidence="1">
    <location>
        <begin position="297"/>
        <end position="313"/>
    </location>
</feature>
<reference evidence="2" key="1">
    <citation type="submission" date="2023-01" db="EMBL/GenBank/DDBJ databases">
        <authorList>
            <person name="Van Ghelder C."/>
            <person name="Rancurel C."/>
        </authorList>
    </citation>
    <scope>NUCLEOTIDE SEQUENCE</scope>
    <source>
        <strain evidence="2">CNCM I-4278</strain>
    </source>
</reference>
<feature type="compositionally biased region" description="Polar residues" evidence="1">
    <location>
        <begin position="536"/>
        <end position="545"/>
    </location>
</feature>
<feature type="compositionally biased region" description="Pro residues" evidence="1">
    <location>
        <begin position="342"/>
        <end position="352"/>
    </location>
</feature>
<dbReference type="Gene3D" id="3.40.20.10">
    <property type="entry name" value="Severin"/>
    <property type="match status" value="1"/>
</dbReference>
<evidence type="ECO:0000256" key="1">
    <source>
        <dbReference type="SAM" id="MobiDB-lite"/>
    </source>
</evidence>
<dbReference type="AlphaFoldDB" id="A0A9W4URX8"/>
<dbReference type="InterPro" id="IPR029006">
    <property type="entry name" value="ADF-H/Gelsolin-like_dom_sf"/>
</dbReference>
<feature type="region of interest" description="Disordered" evidence="1">
    <location>
        <begin position="185"/>
        <end position="217"/>
    </location>
</feature>
<feature type="compositionally biased region" description="Basic and acidic residues" evidence="1">
    <location>
        <begin position="1014"/>
        <end position="1036"/>
    </location>
</feature>
<evidence type="ECO:0000313" key="2">
    <source>
        <dbReference type="EMBL" id="CAI6340975.1"/>
    </source>
</evidence>
<gene>
    <name evidence="2" type="ORF">PDIGIT_LOCUS14163</name>
</gene>
<dbReference type="SUPFAM" id="SSF55753">
    <property type="entry name" value="Actin depolymerizing proteins"/>
    <property type="match status" value="1"/>
</dbReference>
<sequence>MSLNGLDAVQVLEAHQAALAEAGGWFLLKYTSRDAVDILARGSGGAADVRNAIAHYQDQSPLYGFLLYRRRKLLIKYVPDGTSRLLQARVAVHFSAVTDKFTPYDTEIAISTADHLSDAALASACSLHTAAPSSSSSSSSSQLHKLDDITEDAEEGQSTAGESVSTAKPPTAVRSMLNIGESALESTTTELSSAGEQHVKVAEENSAPPSEPSSKDTDTVVVVDHGEDGGPLTAPIGKSFDHYDLLFEGGPDPRLSSQTARPALSDLYAEIYAQYNKPKVRLGPRPKASLETKRPHTSGTGAQSSARPVSSLPSGLRAANRRAAEQKQPNPHDASNASTVDFPPPPPIPAIPEVPATLGYAPKSSAASVKSLPANTYSSHNHRSIGVTPEKQRLMKALELRKKQMQAKKEKQEKKSSELSRGGTEGSAQENVNVAKNLGSNGSTVESVEEEGSKPSHVGNEGLVASQQQHQHQDIEPSNQHSSSPEDSALTDSTKSPPAEGPSSADVASRQTEADDLHSAASASSPTSAQTAGSSCAPSTRPSSVSEDDQQLLDNGLKLISEESVQAVDQKSREDEEESTESTPTVVPENSISIPSVEIAPVDQELQYSHVSEKFVSENKEEPAVPMATEETDIGTPTKKPERDTVLFVPPLAEEEPTQTGKRNRESMMLAAPNGFDVKAVSDVTDKRRVLGDPIHLSAENSETEYLSDDSFMEELQSAKVEEAMPVSVSKSPITPYFAQRNTASGGAIPMRSASQNLRSGNAIPDQPTLRKFSGPWVPHSQSDTVVTAKKINVSSGISQRIKALAEKSNRDSSVTISPLGTPESSTSIVAQRKSSFFATTPPSGSSPNGRPISRLYPANLGNRSTSPSPSPSRSPTPDVQRRIQPSEQSQPPPVYNVQTEPEKSQSVQVTARIVRDPQAQRPSLIMPTESTPLELRQSDITIDHQKTTRPPSSKQSPVKTDPPSPVRPPSLREASSGVPRSSSEISWRAFGRRMSESKQGASSPRSRSSHSMDSSDEKQDKHEKYEKKEKKESRASKLFKRMSTIPSSKSRKNSAASSTLSEEGSTPTLPSLREPPSPVQVGDLNIQFPDTLLWKRRWVEIDVSGNLVMSLSKSNEQSKGIMKRFHLSEFHAPYPPDQDRQELPNSVVFDFIDGRTLQCACETPSAQAHVLYTLKEAHQAWQKYNQGL</sequence>
<organism evidence="2 3">
    <name type="scientific">Periconia digitata</name>
    <dbReference type="NCBI Taxonomy" id="1303443"/>
    <lineage>
        <taxon>Eukaryota</taxon>
        <taxon>Fungi</taxon>
        <taxon>Dikarya</taxon>
        <taxon>Ascomycota</taxon>
        <taxon>Pezizomycotina</taxon>
        <taxon>Dothideomycetes</taxon>
        <taxon>Pleosporomycetidae</taxon>
        <taxon>Pleosporales</taxon>
        <taxon>Massarineae</taxon>
        <taxon>Periconiaceae</taxon>
        <taxon>Periconia</taxon>
    </lineage>
</organism>
<feature type="compositionally biased region" description="Low complexity" evidence="1">
    <location>
        <begin position="519"/>
        <end position="535"/>
    </location>
</feature>
<feature type="compositionally biased region" description="Low complexity" evidence="1">
    <location>
        <begin position="185"/>
        <end position="196"/>
    </location>
</feature>
<feature type="compositionally biased region" description="Polar residues" evidence="1">
    <location>
        <begin position="465"/>
        <end position="496"/>
    </location>
</feature>
<dbReference type="EMBL" id="CAOQHR010000011">
    <property type="protein sequence ID" value="CAI6340975.1"/>
    <property type="molecule type" value="Genomic_DNA"/>
</dbReference>
<feature type="compositionally biased region" description="Polar residues" evidence="1">
    <location>
        <begin position="327"/>
        <end position="339"/>
    </location>
</feature>
<feature type="region of interest" description="Disordered" evidence="1">
    <location>
        <begin position="130"/>
        <end position="172"/>
    </location>
</feature>
<feature type="region of interest" description="Disordered" evidence="1">
    <location>
        <begin position="279"/>
        <end position="596"/>
    </location>
</feature>
<feature type="region of interest" description="Disordered" evidence="1">
    <location>
        <begin position="799"/>
        <end position="1083"/>
    </location>
</feature>
<accession>A0A9W4URX8</accession>
<feature type="region of interest" description="Disordered" evidence="1">
    <location>
        <begin position="615"/>
        <end position="665"/>
    </location>
</feature>
<name>A0A9W4URX8_9PLEO</name>
<feature type="region of interest" description="Disordered" evidence="1">
    <location>
        <begin position="758"/>
        <end position="781"/>
    </location>
</feature>
<proteinExistence type="predicted"/>
<keyword evidence="3" id="KW-1185">Reference proteome</keyword>
<feature type="compositionally biased region" description="Low complexity" evidence="1">
    <location>
        <begin position="998"/>
        <end position="1013"/>
    </location>
</feature>
<evidence type="ECO:0000313" key="3">
    <source>
        <dbReference type="Proteomes" id="UP001152607"/>
    </source>
</evidence>
<feature type="compositionally biased region" description="Polar residues" evidence="1">
    <location>
        <begin position="1060"/>
        <end position="1070"/>
    </location>
</feature>